<dbReference type="InterPro" id="IPR036513">
    <property type="entry name" value="STAS_dom_sf"/>
</dbReference>
<dbReference type="InterPro" id="IPR001902">
    <property type="entry name" value="SLC26A/SulP_fam"/>
</dbReference>
<dbReference type="AlphaFoldDB" id="A0A917S5T8"/>
<comment type="subcellular location">
    <subcellularLocation>
        <location evidence="1">Membrane</location>
        <topology evidence="1">Multi-pass membrane protein</topology>
    </subcellularLocation>
</comment>
<feature type="transmembrane region" description="Helical" evidence="5">
    <location>
        <begin position="187"/>
        <end position="206"/>
    </location>
</feature>
<evidence type="ECO:0000256" key="5">
    <source>
        <dbReference type="SAM" id="Phobius"/>
    </source>
</evidence>
<reference evidence="7" key="2">
    <citation type="submission" date="2020-09" db="EMBL/GenBank/DDBJ databases">
        <authorList>
            <person name="Sun Q."/>
            <person name="Zhou Y."/>
        </authorList>
    </citation>
    <scope>NUCLEOTIDE SEQUENCE</scope>
    <source>
        <strain evidence="7">CGMCC 4.7306</strain>
    </source>
</reference>
<feature type="transmembrane region" description="Helical" evidence="5">
    <location>
        <begin position="117"/>
        <end position="135"/>
    </location>
</feature>
<keyword evidence="8" id="KW-1185">Reference proteome</keyword>
<organism evidence="7 8">
    <name type="scientific">Microlunatus endophyticus</name>
    <dbReference type="NCBI Taxonomy" id="1716077"/>
    <lineage>
        <taxon>Bacteria</taxon>
        <taxon>Bacillati</taxon>
        <taxon>Actinomycetota</taxon>
        <taxon>Actinomycetes</taxon>
        <taxon>Propionibacteriales</taxon>
        <taxon>Propionibacteriaceae</taxon>
        <taxon>Microlunatus</taxon>
    </lineage>
</organism>
<feature type="transmembrane region" description="Helical" evidence="5">
    <location>
        <begin position="85"/>
        <end position="105"/>
    </location>
</feature>
<feature type="domain" description="STAS" evidence="6">
    <location>
        <begin position="430"/>
        <end position="539"/>
    </location>
</feature>
<name>A0A917S5T8_9ACTN</name>
<accession>A0A917S5T8</accession>
<dbReference type="GO" id="GO:0016020">
    <property type="term" value="C:membrane"/>
    <property type="evidence" value="ECO:0007669"/>
    <property type="project" value="UniProtKB-SubCell"/>
</dbReference>
<dbReference type="Proteomes" id="UP000613840">
    <property type="component" value="Unassembled WGS sequence"/>
</dbReference>
<sequence length="548" mass="57040">MRPERRNLRADVVAGIPNAITNIPDGMASAVLAGINPVHGLYASLAGPLIGGLGVSTRLMVISTTGAGSVSTGSAVAGVSVQDRAATVAVLTLLAGAFMIIAGIFRLGRYTRFVSQSVMLGFLTGIAVNIVLGQLSDLTGAPVAGGTTVTRAIGVLAHPGRWDAASVGAGLVALLLLVLVNRTRASLAGSLVAIAVPTVVVVLVGWHTVARVGDAGEVAHGLPVPRLPELARFSPELLADAAALAAIILVQGAIVSQAAPNQETRADPSQDFTAQGAANVVSGLVAGMPVGASVGQTALNVASGARSRWAVIWGSVWMTAIMVGCWWLMRYVVVPTLAAILIYAAVTSLRQRELTTILRTGWNSRIALVATFLATLFLPVAVAVGIGVILSLVLQLNQEAIDLRGVRLVPEESGRFIETRSPARLPDRTVTILDIYGSLFYAGSRTLEARLPDPRGSVRPVVVLRLRGRTTLGSTFFAVISDYADRIEAAGGRLYLTGIAPELAAQIRQPGHRELTGNALLYASSPVVGASTLEAYNDATTWLVDPRH</sequence>
<evidence type="ECO:0000313" key="8">
    <source>
        <dbReference type="Proteomes" id="UP000613840"/>
    </source>
</evidence>
<evidence type="ECO:0000259" key="6">
    <source>
        <dbReference type="PROSITE" id="PS50801"/>
    </source>
</evidence>
<keyword evidence="2 5" id="KW-0812">Transmembrane</keyword>
<dbReference type="PROSITE" id="PS50801">
    <property type="entry name" value="STAS"/>
    <property type="match status" value="1"/>
</dbReference>
<evidence type="ECO:0000313" key="7">
    <source>
        <dbReference type="EMBL" id="GGL60801.1"/>
    </source>
</evidence>
<comment type="caution">
    <text evidence="7">The sequence shown here is derived from an EMBL/GenBank/DDBJ whole genome shotgun (WGS) entry which is preliminary data.</text>
</comment>
<feature type="transmembrane region" description="Helical" evidence="5">
    <location>
        <begin position="366"/>
        <end position="394"/>
    </location>
</feature>
<evidence type="ECO:0000256" key="1">
    <source>
        <dbReference type="ARBA" id="ARBA00004141"/>
    </source>
</evidence>
<gene>
    <name evidence="7" type="ORF">GCM10011575_19170</name>
</gene>
<dbReference type="GO" id="GO:0055085">
    <property type="term" value="P:transmembrane transport"/>
    <property type="evidence" value="ECO:0007669"/>
    <property type="project" value="InterPro"/>
</dbReference>
<evidence type="ECO:0000256" key="2">
    <source>
        <dbReference type="ARBA" id="ARBA00022692"/>
    </source>
</evidence>
<protein>
    <submittedName>
        <fullName evidence="7">Sodium-independent anion transporter</fullName>
    </submittedName>
</protein>
<dbReference type="InterPro" id="IPR002645">
    <property type="entry name" value="STAS_dom"/>
</dbReference>
<dbReference type="EMBL" id="BMMZ01000004">
    <property type="protein sequence ID" value="GGL60801.1"/>
    <property type="molecule type" value="Genomic_DNA"/>
</dbReference>
<feature type="transmembrane region" description="Helical" evidence="5">
    <location>
        <begin position="316"/>
        <end position="346"/>
    </location>
</feature>
<dbReference type="SUPFAM" id="SSF52091">
    <property type="entry name" value="SpoIIaa-like"/>
    <property type="match status" value="1"/>
</dbReference>
<evidence type="ECO:0000256" key="3">
    <source>
        <dbReference type="ARBA" id="ARBA00022989"/>
    </source>
</evidence>
<dbReference type="Gene3D" id="3.30.750.24">
    <property type="entry name" value="STAS domain"/>
    <property type="match status" value="1"/>
</dbReference>
<feature type="transmembrane region" description="Helical" evidence="5">
    <location>
        <begin position="164"/>
        <end position="180"/>
    </location>
</feature>
<reference evidence="7" key="1">
    <citation type="journal article" date="2014" name="Int. J. Syst. Evol. Microbiol.">
        <title>Complete genome sequence of Corynebacterium casei LMG S-19264T (=DSM 44701T), isolated from a smear-ripened cheese.</title>
        <authorList>
            <consortium name="US DOE Joint Genome Institute (JGI-PGF)"/>
            <person name="Walter F."/>
            <person name="Albersmeier A."/>
            <person name="Kalinowski J."/>
            <person name="Ruckert C."/>
        </authorList>
    </citation>
    <scope>NUCLEOTIDE SEQUENCE</scope>
    <source>
        <strain evidence="7">CGMCC 4.7306</strain>
    </source>
</reference>
<dbReference type="InterPro" id="IPR011547">
    <property type="entry name" value="SLC26A/SulP_dom"/>
</dbReference>
<dbReference type="Pfam" id="PF00916">
    <property type="entry name" value="Sulfate_transp"/>
    <property type="match status" value="1"/>
</dbReference>
<evidence type="ECO:0000256" key="4">
    <source>
        <dbReference type="ARBA" id="ARBA00023136"/>
    </source>
</evidence>
<proteinExistence type="predicted"/>
<keyword evidence="4 5" id="KW-0472">Membrane</keyword>
<dbReference type="PANTHER" id="PTHR11814">
    <property type="entry name" value="SULFATE TRANSPORTER"/>
    <property type="match status" value="1"/>
</dbReference>
<keyword evidence="3 5" id="KW-1133">Transmembrane helix</keyword>